<evidence type="ECO:0000256" key="2">
    <source>
        <dbReference type="ARBA" id="ARBA00022475"/>
    </source>
</evidence>
<keyword evidence="5 7" id="KW-0472">Membrane</keyword>
<dbReference type="InterPro" id="IPR011701">
    <property type="entry name" value="MFS"/>
</dbReference>
<feature type="transmembrane region" description="Helical" evidence="7">
    <location>
        <begin position="404"/>
        <end position="428"/>
    </location>
</feature>
<feature type="transmembrane region" description="Helical" evidence="7">
    <location>
        <begin position="340"/>
        <end position="360"/>
    </location>
</feature>
<evidence type="ECO:0000259" key="8">
    <source>
        <dbReference type="PROSITE" id="PS50850"/>
    </source>
</evidence>
<comment type="subcellular location">
    <subcellularLocation>
        <location evidence="1">Cell membrane</location>
        <topology evidence="1">Multi-pass membrane protein</topology>
    </subcellularLocation>
</comment>
<dbReference type="Proteomes" id="UP001167160">
    <property type="component" value="Unassembled WGS sequence"/>
</dbReference>
<comment type="caution">
    <text evidence="9">The sequence shown here is derived from an EMBL/GenBank/DDBJ whole genome shotgun (WGS) entry which is preliminary data.</text>
</comment>
<feature type="domain" description="Major facilitator superfamily (MFS) profile" evidence="8">
    <location>
        <begin position="1"/>
        <end position="195"/>
    </location>
</feature>
<dbReference type="InterPro" id="IPR020846">
    <property type="entry name" value="MFS_dom"/>
</dbReference>
<dbReference type="PROSITE" id="PS50850">
    <property type="entry name" value="MFS"/>
    <property type="match status" value="1"/>
</dbReference>
<evidence type="ECO:0000256" key="3">
    <source>
        <dbReference type="ARBA" id="ARBA00022692"/>
    </source>
</evidence>
<evidence type="ECO:0000256" key="7">
    <source>
        <dbReference type="SAM" id="Phobius"/>
    </source>
</evidence>
<dbReference type="RefSeq" id="WP_251416213.1">
    <property type="nucleotide sequence ID" value="NZ_JAMQGM010000036.1"/>
</dbReference>
<accession>A0ABT0X8U0</accession>
<reference evidence="9" key="1">
    <citation type="journal article" date="2023" name="Int. J. Syst. Evol. Microbiol.">
        <title>Streptomyces meridianus sp. nov. isolated from brackish water of the Tagus estuary in Alcochete, Portugal.</title>
        <authorList>
            <person name="Santos J.D.N."/>
            <person name="Klimek D."/>
            <person name="Calusinska M."/>
            <person name="Lobo Da Cunha A."/>
            <person name="Catita J."/>
            <person name="Goncalves H."/>
            <person name="Gonzalez I."/>
            <person name="Reyes F."/>
            <person name="Lage O.M."/>
        </authorList>
    </citation>
    <scope>NUCLEOTIDE SEQUENCE</scope>
    <source>
        <strain evidence="9">MTZ3.1</strain>
    </source>
</reference>
<protein>
    <submittedName>
        <fullName evidence="9">MFS transporter</fullName>
    </submittedName>
</protein>
<evidence type="ECO:0000256" key="6">
    <source>
        <dbReference type="SAM" id="MobiDB-lite"/>
    </source>
</evidence>
<feature type="transmembrane region" description="Helical" evidence="7">
    <location>
        <begin position="173"/>
        <end position="192"/>
    </location>
</feature>
<feature type="transmembrane region" description="Helical" evidence="7">
    <location>
        <begin position="47"/>
        <end position="68"/>
    </location>
</feature>
<name>A0ABT0X8U0_9ACTN</name>
<evidence type="ECO:0000256" key="4">
    <source>
        <dbReference type="ARBA" id="ARBA00022989"/>
    </source>
</evidence>
<dbReference type="Gene3D" id="1.20.1250.20">
    <property type="entry name" value="MFS general substrate transporter like domains"/>
    <property type="match status" value="1"/>
</dbReference>
<organism evidence="9 10">
    <name type="scientific">Streptomyces meridianus</name>
    <dbReference type="NCBI Taxonomy" id="2938945"/>
    <lineage>
        <taxon>Bacteria</taxon>
        <taxon>Bacillati</taxon>
        <taxon>Actinomycetota</taxon>
        <taxon>Actinomycetes</taxon>
        <taxon>Kitasatosporales</taxon>
        <taxon>Streptomycetaceae</taxon>
        <taxon>Streptomyces</taxon>
    </lineage>
</organism>
<dbReference type="EMBL" id="JAMQGM010000036">
    <property type="protein sequence ID" value="MCM2578950.1"/>
    <property type="molecule type" value="Genomic_DNA"/>
</dbReference>
<feature type="region of interest" description="Disordered" evidence="6">
    <location>
        <begin position="434"/>
        <end position="460"/>
    </location>
</feature>
<feature type="transmembrane region" description="Helical" evidence="7">
    <location>
        <begin position="380"/>
        <end position="398"/>
    </location>
</feature>
<keyword evidence="4 7" id="KW-1133">Transmembrane helix</keyword>
<feature type="transmembrane region" description="Helical" evidence="7">
    <location>
        <begin position="146"/>
        <end position="167"/>
    </location>
</feature>
<keyword evidence="3 7" id="KW-0812">Transmembrane</keyword>
<evidence type="ECO:0000256" key="1">
    <source>
        <dbReference type="ARBA" id="ARBA00004651"/>
    </source>
</evidence>
<dbReference type="CDD" id="cd06173">
    <property type="entry name" value="MFS_MefA_like"/>
    <property type="match status" value="1"/>
</dbReference>
<sequence>MTSAPLRAGRVGRPFLYLVVGNAVSSYGSFLNMVALNLFALQTTGSALSVGIFLLLRIGSSFLAGFAAGRLVGRFNRKHLMIGGDFTQALALLGFALSPDSAREVLLYGLAAVMGACSTLSGVALRSSVPEIVGQDLRVRANGLLVTGRSLAMVFGFASAGVVVAWAGYTAAFVLDAGTFLVSAATLALLPLTASGRRVSGPQEAGRDAHTGAENGEVRAASGRFAARVWLTGLRRYAPVVLCLVAVRAVDNLGSASHQVGLPVYAAQIDEDTAAAFVGRFWSAWAVGCLIAHQLVSRVPLLNRWAGGRDGRGGGERAFAVGTCLMSGFFIVAFSGLPTAALIVVAAGAGLADGFTQIVYDSRLQALPDDQRGRLLGTAAMAETAALGIGTVLCATLLDRLAPFTVVALAHGTAIVLALGFLLLLVTVPALARTSPGRDASGPPVGAPAQETAASRTSPG</sequence>
<dbReference type="Pfam" id="PF07690">
    <property type="entry name" value="MFS_1"/>
    <property type="match status" value="1"/>
</dbReference>
<keyword evidence="10" id="KW-1185">Reference proteome</keyword>
<feature type="transmembrane region" description="Helical" evidence="7">
    <location>
        <begin position="15"/>
        <end position="41"/>
    </location>
</feature>
<dbReference type="PANTHER" id="PTHR23513">
    <property type="entry name" value="INTEGRAL MEMBRANE EFFLUX PROTEIN-RELATED"/>
    <property type="match status" value="1"/>
</dbReference>
<evidence type="ECO:0000256" key="5">
    <source>
        <dbReference type="ARBA" id="ARBA00023136"/>
    </source>
</evidence>
<evidence type="ECO:0000313" key="10">
    <source>
        <dbReference type="Proteomes" id="UP001167160"/>
    </source>
</evidence>
<evidence type="ECO:0000313" key="9">
    <source>
        <dbReference type="EMBL" id="MCM2578950.1"/>
    </source>
</evidence>
<dbReference type="SUPFAM" id="SSF103473">
    <property type="entry name" value="MFS general substrate transporter"/>
    <property type="match status" value="1"/>
</dbReference>
<dbReference type="InterPro" id="IPR036259">
    <property type="entry name" value="MFS_trans_sf"/>
</dbReference>
<keyword evidence="2" id="KW-1003">Cell membrane</keyword>
<gene>
    <name evidence="9" type="ORF">M1E25_16585</name>
</gene>
<proteinExistence type="predicted"/>
<dbReference type="PANTHER" id="PTHR23513:SF11">
    <property type="entry name" value="STAPHYLOFERRIN A TRANSPORTER"/>
    <property type="match status" value="1"/>
</dbReference>